<name>A0A5B7FXN8_PORTR</name>
<dbReference type="InterPro" id="IPR053940">
    <property type="entry name" value="UTP25_NTPase-like"/>
</dbReference>
<dbReference type="Pfam" id="PF22916">
    <property type="entry name" value="UTP25_NTPase-like"/>
    <property type="match status" value="1"/>
</dbReference>
<dbReference type="PANTHER" id="PTHR12933:SF0">
    <property type="entry name" value="U3 SMALL NUCLEOLAR RNA-ASSOCIATED PROTEIN 25 HOMOLOG"/>
    <property type="match status" value="1"/>
</dbReference>
<organism evidence="2 3">
    <name type="scientific">Portunus trituberculatus</name>
    <name type="common">Swimming crab</name>
    <name type="synonym">Neptunus trituberculatus</name>
    <dbReference type="NCBI Taxonomy" id="210409"/>
    <lineage>
        <taxon>Eukaryota</taxon>
        <taxon>Metazoa</taxon>
        <taxon>Ecdysozoa</taxon>
        <taxon>Arthropoda</taxon>
        <taxon>Crustacea</taxon>
        <taxon>Multicrustacea</taxon>
        <taxon>Malacostraca</taxon>
        <taxon>Eumalacostraca</taxon>
        <taxon>Eucarida</taxon>
        <taxon>Decapoda</taxon>
        <taxon>Pleocyemata</taxon>
        <taxon>Brachyura</taxon>
        <taxon>Eubrachyura</taxon>
        <taxon>Portunoidea</taxon>
        <taxon>Portunidae</taxon>
        <taxon>Portuninae</taxon>
        <taxon>Portunus</taxon>
    </lineage>
</organism>
<reference evidence="2 3" key="1">
    <citation type="submission" date="2019-05" db="EMBL/GenBank/DDBJ databases">
        <title>Another draft genome of Portunus trituberculatus and its Hox gene families provides insights of decapod evolution.</title>
        <authorList>
            <person name="Jeong J.-H."/>
            <person name="Song I."/>
            <person name="Kim S."/>
            <person name="Choi T."/>
            <person name="Kim D."/>
            <person name="Ryu S."/>
            <person name="Kim W."/>
        </authorList>
    </citation>
    <scope>NUCLEOTIDE SEQUENCE [LARGE SCALE GENOMIC DNA]</scope>
    <source>
        <tissue evidence="2">Muscle</tissue>
    </source>
</reference>
<comment type="caution">
    <text evidence="2">The sequence shown here is derived from an EMBL/GenBank/DDBJ whole genome shotgun (WGS) entry which is preliminary data.</text>
</comment>
<keyword evidence="3" id="KW-1185">Reference proteome</keyword>
<protein>
    <submittedName>
        <fullName evidence="2">Digestive organ expansion factor</fullName>
    </submittedName>
</protein>
<dbReference type="GO" id="GO:0034511">
    <property type="term" value="F:U3 snoRNA binding"/>
    <property type="evidence" value="ECO:0007669"/>
    <property type="project" value="InterPro"/>
</dbReference>
<gene>
    <name evidence="2" type="primary">diexf</name>
    <name evidence="2" type="ORF">E2C01_044174</name>
</gene>
<dbReference type="AlphaFoldDB" id="A0A5B7FXN8"/>
<dbReference type="PANTHER" id="PTHR12933">
    <property type="entry name" value="ORF PROTEIN-RELATED"/>
    <property type="match status" value="1"/>
</dbReference>
<dbReference type="InterPro" id="IPR010678">
    <property type="entry name" value="UTP25"/>
</dbReference>
<sequence>MNIGKKVVEILVALMFKEAKTNVQNYSRFKEDYGPRAEEKEDRNDKLSRPEDFVAVFKGDSNEDFKLGLKITKNSLKLYADFYQSDIILASPLGLRYIMGSTNRTDIQTDFLTSIEILILDQADIFMMQNWEHVLVLMDAINKPPHDVHKLDTDLTRVRLWSLEGHAPLYRQTVLFSSTTVDHHRALISKCCNFAGKLEAIWPNCIFKLSARRNFKLRAREFCSWPIGGSSWAGSKKQVVVYVGTDSLHSNLLLTYQLL</sequence>
<proteinExistence type="predicted"/>
<dbReference type="GO" id="GO:0032040">
    <property type="term" value="C:small-subunit processome"/>
    <property type="evidence" value="ECO:0007669"/>
    <property type="project" value="TreeGrafter"/>
</dbReference>
<dbReference type="Proteomes" id="UP000324222">
    <property type="component" value="Unassembled WGS sequence"/>
</dbReference>
<evidence type="ECO:0000313" key="3">
    <source>
        <dbReference type="Proteomes" id="UP000324222"/>
    </source>
</evidence>
<evidence type="ECO:0000259" key="1">
    <source>
        <dbReference type="Pfam" id="PF22916"/>
    </source>
</evidence>
<dbReference type="GO" id="GO:0019843">
    <property type="term" value="F:rRNA binding"/>
    <property type="evidence" value="ECO:0007669"/>
    <property type="project" value="TreeGrafter"/>
</dbReference>
<feature type="domain" description="UTP25 NTP hydrolase-like" evidence="1">
    <location>
        <begin position="5"/>
        <end position="197"/>
    </location>
</feature>
<evidence type="ECO:0000313" key="2">
    <source>
        <dbReference type="EMBL" id="MPC50346.1"/>
    </source>
</evidence>
<dbReference type="OrthoDB" id="10264378at2759"/>
<accession>A0A5B7FXN8</accession>
<dbReference type="EMBL" id="VSRR010009447">
    <property type="protein sequence ID" value="MPC50346.1"/>
    <property type="molecule type" value="Genomic_DNA"/>
</dbReference>
<dbReference type="GO" id="GO:0000462">
    <property type="term" value="P:maturation of SSU-rRNA from tricistronic rRNA transcript (SSU-rRNA, 5.8S rRNA, LSU-rRNA)"/>
    <property type="evidence" value="ECO:0007669"/>
    <property type="project" value="TreeGrafter"/>
</dbReference>